<name>A0A0F8ZQR2_9ZZZZ</name>
<dbReference type="EMBL" id="LAZR01049998">
    <property type="protein sequence ID" value="KKK88335.1"/>
    <property type="molecule type" value="Genomic_DNA"/>
</dbReference>
<sequence>MRTIIFLLALALPLGAASIQIIVRNDGGTIKEDVTTTVNPSTGTGNEALLAIQDWRDSQLDDAGVAKFPDTVAGREAFWRAVLFPVLKRMVLQFPYSGLATKKAAEGTAAGDIATELDSAFQ</sequence>
<gene>
    <name evidence="1" type="ORF">LCGC14_2744210</name>
</gene>
<organism evidence="1">
    <name type="scientific">marine sediment metagenome</name>
    <dbReference type="NCBI Taxonomy" id="412755"/>
    <lineage>
        <taxon>unclassified sequences</taxon>
        <taxon>metagenomes</taxon>
        <taxon>ecological metagenomes</taxon>
    </lineage>
</organism>
<reference evidence="1" key="1">
    <citation type="journal article" date="2015" name="Nature">
        <title>Complex archaea that bridge the gap between prokaryotes and eukaryotes.</title>
        <authorList>
            <person name="Spang A."/>
            <person name="Saw J.H."/>
            <person name="Jorgensen S.L."/>
            <person name="Zaremba-Niedzwiedzka K."/>
            <person name="Martijn J."/>
            <person name="Lind A.E."/>
            <person name="van Eijk R."/>
            <person name="Schleper C."/>
            <person name="Guy L."/>
            <person name="Ettema T.J."/>
        </authorList>
    </citation>
    <scope>NUCLEOTIDE SEQUENCE</scope>
</reference>
<dbReference type="AlphaFoldDB" id="A0A0F8ZQR2"/>
<comment type="caution">
    <text evidence="1">The sequence shown here is derived from an EMBL/GenBank/DDBJ whole genome shotgun (WGS) entry which is preliminary data.</text>
</comment>
<proteinExistence type="predicted"/>
<protein>
    <submittedName>
        <fullName evidence="1">Uncharacterized protein</fullName>
    </submittedName>
</protein>
<accession>A0A0F8ZQR2</accession>
<evidence type="ECO:0000313" key="1">
    <source>
        <dbReference type="EMBL" id="KKK88335.1"/>
    </source>
</evidence>